<comment type="caution">
    <text evidence="1">The sequence shown here is derived from an EMBL/GenBank/DDBJ whole genome shotgun (WGS) entry which is preliminary data.</text>
</comment>
<dbReference type="Proteomes" id="UP001281614">
    <property type="component" value="Unassembled WGS sequence"/>
</dbReference>
<proteinExistence type="predicted"/>
<organism evidence="1 2">
    <name type="scientific">Colletotrichum kahawae</name>
    <name type="common">Coffee berry disease fungus</name>
    <dbReference type="NCBI Taxonomy" id="34407"/>
    <lineage>
        <taxon>Eukaryota</taxon>
        <taxon>Fungi</taxon>
        <taxon>Dikarya</taxon>
        <taxon>Ascomycota</taxon>
        <taxon>Pezizomycotina</taxon>
        <taxon>Sordariomycetes</taxon>
        <taxon>Hypocreomycetidae</taxon>
        <taxon>Glomerellales</taxon>
        <taxon>Glomerellaceae</taxon>
        <taxon>Colletotrichum</taxon>
        <taxon>Colletotrichum gloeosporioides species complex</taxon>
    </lineage>
</organism>
<evidence type="ECO:0000313" key="2">
    <source>
        <dbReference type="Proteomes" id="UP001281614"/>
    </source>
</evidence>
<dbReference type="AlphaFoldDB" id="A0AAD9Y9U4"/>
<accession>A0AAD9Y9U4</accession>
<keyword evidence="2" id="KW-1185">Reference proteome</keyword>
<reference evidence="1" key="1">
    <citation type="submission" date="2023-02" db="EMBL/GenBank/DDBJ databases">
        <title>Colletotrichum kahawae CIFC_Que2 genome sequencing and assembly.</title>
        <authorList>
            <person name="Baroncelli R."/>
        </authorList>
    </citation>
    <scope>NUCLEOTIDE SEQUENCE</scope>
    <source>
        <strain evidence="1">CIFC_Que2</strain>
    </source>
</reference>
<sequence>MKLWIRNHSAQPFRLRLNLLSSMTTMPEEMRSLRQRLPYHAAWIFARGMGTNTTNTNSHQALRPLAWAVMIGLSTMSAHI</sequence>
<name>A0AAD9Y9U4_COLKA</name>
<evidence type="ECO:0000313" key="1">
    <source>
        <dbReference type="EMBL" id="KAK2753211.1"/>
    </source>
</evidence>
<protein>
    <submittedName>
        <fullName evidence="1">Uncharacterized protein</fullName>
    </submittedName>
</protein>
<gene>
    <name evidence="1" type="ORF">CKAH01_17614</name>
</gene>
<dbReference type="EMBL" id="VYYT01000243">
    <property type="protein sequence ID" value="KAK2753211.1"/>
    <property type="molecule type" value="Genomic_DNA"/>
</dbReference>